<evidence type="ECO:0000256" key="2">
    <source>
        <dbReference type="ARBA" id="ARBA00022490"/>
    </source>
</evidence>
<accession>F0EYX7</accession>
<dbReference type="STRING" id="888741.HMPREF9098_1061"/>
<dbReference type="FunFam" id="3.40.50.2300:FF:000073">
    <property type="entry name" value="DNA-binding response regulator RprY"/>
    <property type="match status" value="1"/>
</dbReference>
<dbReference type="CDD" id="cd00383">
    <property type="entry name" value="trans_reg_C"/>
    <property type="match status" value="1"/>
</dbReference>
<evidence type="ECO:0000259" key="10">
    <source>
        <dbReference type="PROSITE" id="PS50110"/>
    </source>
</evidence>
<dbReference type="HOGENOM" id="CLU_000445_30_4_4"/>
<comment type="caution">
    <text evidence="12">The sequence shown here is derived from an EMBL/GenBank/DDBJ whole genome shotgun (WGS) entry which is preliminary data.</text>
</comment>
<name>F0EYX7_9NEIS</name>
<dbReference type="GO" id="GO:0032993">
    <property type="term" value="C:protein-DNA complex"/>
    <property type="evidence" value="ECO:0007669"/>
    <property type="project" value="TreeGrafter"/>
</dbReference>
<dbReference type="PANTHER" id="PTHR48111:SF39">
    <property type="entry name" value="TRANSCRIPTIONAL REGULATORY PROTEIN CPXR"/>
    <property type="match status" value="1"/>
</dbReference>
<feature type="domain" description="Response regulatory" evidence="10">
    <location>
        <begin position="9"/>
        <end position="123"/>
    </location>
</feature>
<dbReference type="InterPro" id="IPR036388">
    <property type="entry name" value="WH-like_DNA-bd_sf"/>
</dbReference>
<dbReference type="InterPro" id="IPR011006">
    <property type="entry name" value="CheY-like_superfamily"/>
</dbReference>
<keyword evidence="13" id="KW-1185">Reference proteome</keyword>
<proteinExistence type="predicted"/>
<dbReference type="GO" id="GO:0005829">
    <property type="term" value="C:cytosol"/>
    <property type="evidence" value="ECO:0007669"/>
    <property type="project" value="TreeGrafter"/>
</dbReference>
<evidence type="ECO:0000256" key="7">
    <source>
        <dbReference type="ARBA" id="ARBA00023163"/>
    </source>
</evidence>
<dbReference type="PROSITE" id="PS51755">
    <property type="entry name" value="OMPR_PHOB"/>
    <property type="match status" value="1"/>
</dbReference>
<dbReference type="PROSITE" id="PS50110">
    <property type="entry name" value="RESPONSE_REGULATORY"/>
    <property type="match status" value="1"/>
</dbReference>
<comment type="subcellular location">
    <subcellularLocation>
        <location evidence="1">Cytoplasm</location>
    </subcellularLocation>
</comment>
<evidence type="ECO:0000256" key="8">
    <source>
        <dbReference type="PROSITE-ProRule" id="PRU00169"/>
    </source>
</evidence>
<keyword evidence="4" id="KW-0902">Two-component regulatory system</keyword>
<dbReference type="Proteomes" id="UP000004088">
    <property type="component" value="Unassembled WGS sequence"/>
</dbReference>
<evidence type="ECO:0000256" key="5">
    <source>
        <dbReference type="ARBA" id="ARBA00023015"/>
    </source>
</evidence>
<keyword evidence="7" id="KW-0804">Transcription</keyword>
<dbReference type="InterPro" id="IPR039420">
    <property type="entry name" value="WalR-like"/>
</dbReference>
<dbReference type="SUPFAM" id="SSF52172">
    <property type="entry name" value="CheY-like"/>
    <property type="match status" value="1"/>
</dbReference>
<dbReference type="EMBL" id="AEWV01000015">
    <property type="protein sequence ID" value="EGC17735.1"/>
    <property type="molecule type" value="Genomic_DNA"/>
</dbReference>
<dbReference type="Pfam" id="PF00072">
    <property type="entry name" value="Response_reg"/>
    <property type="match status" value="1"/>
</dbReference>
<dbReference type="SMART" id="SM00448">
    <property type="entry name" value="REC"/>
    <property type="match status" value="1"/>
</dbReference>
<dbReference type="Gene3D" id="3.40.50.2300">
    <property type="match status" value="1"/>
</dbReference>
<reference evidence="12 13" key="1">
    <citation type="submission" date="2011-01" db="EMBL/GenBank/DDBJ databases">
        <authorList>
            <person name="Muzny D."/>
            <person name="Qin X."/>
            <person name="Deng J."/>
            <person name="Jiang H."/>
            <person name="Liu Y."/>
            <person name="Qu J."/>
            <person name="Song X.-Z."/>
            <person name="Zhang L."/>
            <person name="Thornton R."/>
            <person name="Coyle M."/>
            <person name="Francisco L."/>
            <person name="Jackson L."/>
            <person name="Javaid M."/>
            <person name="Korchina V."/>
            <person name="Kovar C."/>
            <person name="Mata R."/>
            <person name="Mathew T."/>
            <person name="Ngo R."/>
            <person name="Nguyen L."/>
            <person name="Nguyen N."/>
            <person name="Okwuonu G."/>
            <person name="Ongeri F."/>
            <person name="Pham C."/>
            <person name="Simmons D."/>
            <person name="Wilczek-Boney K."/>
            <person name="Hale W."/>
            <person name="Jakkamsetti A."/>
            <person name="Pham P."/>
            <person name="Ruth R."/>
            <person name="San Lucas F."/>
            <person name="Warren J."/>
            <person name="Zhang J."/>
            <person name="Zhao Z."/>
            <person name="Zhou C."/>
            <person name="Zhu D."/>
            <person name="Lee S."/>
            <person name="Bess C."/>
            <person name="Blankenburg K."/>
            <person name="Forbes L."/>
            <person name="Fu Q."/>
            <person name="Gubbala S."/>
            <person name="Hirani K."/>
            <person name="Jayaseelan J.C."/>
            <person name="Lara F."/>
            <person name="Munidasa M."/>
            <person name="Palculict T."/>
            <person name="Patil S."/>
            <person name="Pu L.-L."/>
            <person name="Saada N."/>
            <person name="Tang L."/>
            <person name="Weissenberger G."/>
            <person name="Zhu Y."/>
            <person name="Hemphill L."/>
            <person name="Shang Y."/>
            <person name="Youmans B."/>
            <person name="Ayvaz T."/>
            <person name="Ross M."/>
            <person name="Santibanez J."/>
            <person name="Aqrawi P."/>
            <person name="Gross S."/>
            <person name="Joshi V."/>
            <person name="Fowler G."/>
            <person name="Nazareth L."/>
            <person name="Reid J."/>
            <person name="Worley K."/>
            <person name="Petrosino J."/>
            <person name="Highlander S."/>
            <person name="Gibbs R."/>
        </authorList>
    </citation>
    <scope>NUCLEOTIDE SEQUENCE [LARGE SCALE GENOMIC DNA]</scope>
    <source>
        <strain evidence="12 13">ATCC 33394</strain>
    </source>
</reference>
<organism evidence="12 13">
    <name type="scientific">Kingella denitrificans ATCC 33394</name>
    <dbReference type="NCBI Taxonomy" id="888741"/>
    <lineage>
        <taxon>Bacteria</taxon>
        <taxon>Pseudomonadati</taxon>
        <taxon>Pseudomonadota</taxon>
        <taxon>Betaproteobacteria</taxon>
        <taxon>Neisseriales</taxon>
        <taxon>Neisseriaceae</taxon>
        <taxon>Kingella</taxon>
    </lineage>
</organism>
<keyword evidence="2" id="KW-0963">Cytoplasm</keyword>
<dbReference type="Gene3D" id="6.10.250.690">
    <property type="match status" value="1"/>
</dbReference>
<evidence type="ECO:0000256" key="1">
    <source>
        <dbReference type="ARBA" id="ARBA00004496"/>
    </source>
</evidence>
<dbReference type="Gene3D" id="1.10.10.10">
    <property type="entry name" value="Winged helix-like DNA-binding domain superfamily/Winged helix DNA-binding domain"/>
    <property type="match status" value="1"/>
</dbReference>
<dbReference type="GO" id="GO:0000156">
    <property type="term" value="F:phosphorelay response regulator activity"/>
    <property type="evidence" value="ECO:0007669"/>
    <property type="project" value="TreeGrafter"/>
</dbReference>
<feature type="domain" description="OmpR/PhoB-type" evidence="11">
    <location>
        <begin position="136"/>
        <end position="231"/>
    </location>
</feature>
<keyword evidence="3 8" id="KW-0597">Phosphoprotein</keyword>
<feature type="DNA-binding region" description="OmpR/PhoB-type" evidence="9">
    <location>
        <begin position="136"/>
        <end position="231"/>
    </location>
</feature>
<protein>
    <submittedName>
        <fullName evidence="12">Response regulator receiver domain protein</fullName>
    </submittedName>
</protein>
<dbReference type="InterPro" id="IPR001867">
    <property type="entry name" value="OmpR/PhoB-type_DNA-bd"/>
</dbReference>
<evidence type="ECO:0000313" key="12">
    <source>
        <dbReference type="EMBL" id="EGC17735.1"/>
    </source>
</evidence>
<evidence type="ECO:0000256" key="9">
    <source>
        <dbReference type="PROSITE-ProRule" id="PRU01091"/>
    </source>
</evidence>
<dbReference type="GO" id="GO:0006355">
    <property type="term" value="P:regulation of DNA-templated transcription"/>
    <property type="evidence" value="ECO:0007669"/>
    <property type="project" value="InterPro"/>
</dbReference>
<dbReference type="PANTHER" id="PTHR48111">
    <property type="entry name" value="REGULATOR OF RPOS"/>
    <property type="match status" value="1"/>
</dbReference>
<dbReference type="GO" id="GO:0000976">
    <property type="term" value="F:transcription cis-regulatory region binding"/>
    <property type="evidence" value="ECO:0007669"/>
    <property type="project" value="TreeGrafter"/>
</dbReference>
<evidence type="ECO:0000256" key="3">
    <source>
        <dbReference type="ARBA" id="ARBA00022553"/>
    </source>
</evidence>
<evidence type="ECO:0000259" key="11">
    <source>
        <dbReference type="PROSITE" id="PS51755"/>
    </source>
</evidence>
<dbReference type="SUPFAM" id="SSF46894">
    <property type="entry name" value="C-terminal effector domain of the bipartite response regulators"/>
    <property type="match status" value="1"/>
</dbReference>
<dbReference type="InterPro" id="IPR016032">
    <property type="entry name" value="Sig_transdc_resp-reg_C-effctor"/>
</dbReference>
<evidence type="ECO:0000256" key="4">
    <source>
        <dbReference type="ARBA" id="ARBA00023012"/>
    </source>
</evidence>
<dbReference type="Pfam" id="PF00486">
    <property type="entry name" value="Trans_reg_C"/>
    <property type="match status" value="1"/>
</dbReference>
<gene>
    <name evidence="12" type="ORF">HMPREF9098_1061</name>
</gene>
<dbReference type="AlphaFoldDB" id="F0EYX7"/>
<dbReference type="SMART" id="SM00862">
    <property type="entry name" value="Trans_reg_C"/>
    <property type="match status" value="1"/>
</dbReference>
<evidence type="ECO:0000256" key="6">
    <source>
        <dbReference type="ARBA" id="ARBA00023125"/>
    </source>
</evidence>
<dbReference type="InterPro" id="IPR001789">
    <property type="entry name" value="Sig_transdc_resp-reg_receiver"/>
</dbReference>
<sequence length="232" mass="25486">MSKGVAMSRVLLVDDDDLLTELLTEYLTAEGLEVNRMPDGEKGVQEILNGPGYDVVVLDSMMPKMNGLDVLKTVRAQSKIPVIMLTAKGDDIDRIIGLEMGADDYVPKPCQPRELLARINAILRRAQQTTENPSVVNSISASGITLFPAKRQAMIGDAALELTSTEFNLLEVLMRHAGQVVSKENLSQEALDRKLAKFDRSIDVHISSIRHKLGDASLIQTVRGLGYLFVKN</sequence>
<evidence type="ECO:0000313" key="13">
    <source>
        <dbReference type="Proteomes" id="UP000004088"/>
    </source>
</evidence>
<keyword evidence="5" id="KW-0805">Transcription regulation</keyword>
<keyword evidence="6 9" id="KW-0238">DNA-binding</keyword>
<feature type="modified residue" description="4-aspartylphosphate" evidence="8">
    <location>
        <position position="59"/>
    </location>
</feature>